<dbReference type="RefSeq" id="WP_332920262.1">
    <property type="nucleotide sequence ID" value="NZ_AP025295.1"/>
</dbReference>
<evidence type="ECO:0000313" key="1">
    <source>
        <dbReference type="EMBL" id="BDD01564.1"/>
    </source>
</evidence>
<proteinExistence type="predicted"/>
<name>A0ABM7VKP6_9BACT</name>
<keyword evidence="2" id="KW-1185">Reference proteome</keyword>
<organism evidence="1 2">
    <name type="scientific">Persicobacter psychrovividus</name>
    <dbReference type="NCBI Taxonomy" id="387638"/>
    <lineage>
        <taxon>Bacteria</taxon>
        <taxon>Pseudomonadati</taxon>
        <taxon>Bacteroidota</taxon>
        <taxon>Cytophagia</taxon>
        <taxon>Cytophagales</taxon>
        <taxon>Persicobacteraceae</taxon>
        <taxon>Persicobacter</taxon>
    </lineage>
</organism>
<accession>A0ABM7VKP6</accession>
<gene>
    <name evidence="1" type="ORF">PEPS_38440</name>
</gene>
<reference evidence="1 2" key="1">
    <citation type="submission" date="2021-12" db="EMBL/GenBank/DDBJ databases">
        <title>Genome sequencing of bacteria with rrn-lacking chromosome and rrn-plasmid.</title>
        <authorList>
            <person name="Anda M."/>
            <person name="Iwasaki W."/>
        </authorList>
    </citation>
    <scope>NUCLEOTIDE SEQUENCE [LARGE SCALE GENOMIC DNA]</scope>
    <source>
        <strain evidence="1 2">NBRC 101262</strain>
        <plasmid evidence="1 2">pPP3</plasmid>
    </source>
</reference>
<evidence type="ECO:0000313" key="2">
    <source>
        <dbReference type="Proteomes" id="UP001354989"/>
    </source>
</evidence>
<dbReference type="EMBL" id="AP025295">
    <property type="protein sequence ID" value="BDD01564.1"/>
    <property type="molecule type" value="Genomic_DNA"/>
</dbReference>
<sequence length="89" mass="10752">MDLSRLKELQEVSAKLKIAHELLVDQLERSGISEEIMDQLVDLHRRYYSLQKDLTRLKAKIEIEEFNEDIKREMSLLDRQNAWLKNHFR</sequence>
<geneLocation type="plasmid" evidence="1 2">
    <name>pPP3</name>
</geneLocation>
<keyword evidence="1" id="KW-0614">Plasmid</keyword>
<dbReference type="Proteomes" id="UP001354989">
    <property type="component" value="Plasmid pPP3"/>
</dbReference>
<protein>
    <submittedName>
        <fullName evidence="1">Uncharacterized protein</fullName>
    </submittedName>
</protein>